<keyword evidence="3" id="KW-1185">Reference proteome</keyword>
<protein>
    <submittedName>
        <fullName evidence="2">TIGR03086 family metal-binding protein</fullName>
    </submittedName>
</protein>
<dbReference type="EMBL" id="BAABKG010000001">
    <property type="protein sequence ID" value="GAA5142693.1"/>
    <property type="molecule type" value="Genomic_DNA"/>
</dbReference>
<dbReference type="Gene3D" id="1.20.120.450">
    <property type="entry name" value="dinb family like domain"/>
    <property type="match status" value="1"/>
</dbReference>
<proteinExistence type="predicted"/>
<evidence type="ECO:0000259" key="1">
    <source>
        <dbReference type="Pfam" id="PF11716"/>
    </source>
</evidence>
<dbReference type="Pfam" id="PF11716">
    <property type="entry name" value="MDMPI_N"/>
    <property type="match status" value="1"/>
</dbReference>
<name>A0ABP9P942_9ACTN</name>
<organism evidence="2 3">
    <name type="scientific">Nocardioides marinquilinus</name>
    <dbReference type="NCBI Taxonomy" id="1210400"/>
    <lineage>
        <taxon>Bacteria</taxon>
        <taxon>Bacillati</taxon>
        <taxon>Actinomycetota</taxon>
        <taxon>Actinomycetes</taxon>
        <taxon>Propionibacteriales</taxon>
        <taxon>Nocardioidaceae</taxon>
        <taxon>Nocardioides</taxon>
    </lineage>
</organism>
<dbReference type="Proteomes" id="UP001500221">
    <property type="component" value="Unassembled WGS sequence"/>
</dbReference>
<evidence type="ECO:0000313" key="3">
    <source>
        <dbReference type="Proteomes" id="UP001500221"/>
    </source>
</evidence>
<gene>
    <name evidence="2" type="ORF">GCM10023340_06580</name>
</gene>
<dbReference type="InterPro" id="IPR017517">
    <property type="entry name" value="Maleyloyr_isom"/>
</dbReference>
<dbReference type="InterPro" id="IPR024344">
    <property type="entry name" value="MDMPI_metal-binding"/>
</dbReference>
<evidence type="ECO:0000313" key="2">
    <source>
        <dbReference type="EMBL" id="GAA5142693.1"/>
    </source>
</evidence>
<accession>A0ABP9P942</accession>
<dbReference type="NCBIfam" id="TIGR03083">
    <property type="entry name" value="maleylpyruvate isomerase family mycothiol-dependent enzyme"/>
    <property type="match status" value="1"/>
</dbReference>
<dbReference type="InterPro" id="IPR034660">
    <property type="entry name" value="DinB/YfiT-like"/>
</dbReference>
<sequence length="191" mass="19929">MLETAQDGVVRLLAEARWDAPTPCEGWDVATLARHLVTGERAFTTALRGSAYDLAAIDAEVQRIAPADLPSAYAEAAHGLRAAADAAPPERSVPLPLGPRPPSVAVEVRTLEAVVHGWDLARALGRSPHLGDDAALSPLVESADRLRAGLEAARPGTTALGTSHEVTPGAPALDRVVARFGRDPAWTPPPA</sequence>
<dbReference type="NCBIfam" id="TIGR03086">
    <property type="entry name" value="TIGR03086 family metal-binding protein"/>
    <property type="match status" value="1"/>
</dbReference>
<dbReference type="InterPro" id="IPR017520">
    <property type="entry name" value="CHP03086"/>
</dbReference>
<reference evidence="3" key="1">
    <citation type="journal article" date="2019" name="Int. J. Syst. Evol. Microbiol.">
        <title>The Global Catalogue of Microorganisms (GCM) 10K type strain sequencing project: providing services to taxonomists for standard genome sequencing and annotation.</title>
        <authorList>
            <consortium name="The Broad Institute Genomics Platform"/>
            <consortium name="The Broad Institute Genome Sequencing Center for Infectious Disease"/>
            <person name="Wu L."/>
            <person name="Ma J."/>
        </authorList>
    </citation>
    <scope>NUCLEOTIDE SEQUENCE [LARGE SCALE GENOMIC DNA]</scope>
    <source>
        <strain evidence="3">JCM 18459</strain>
    </source>
</reference>
<feature type="domain" description="Mycothiol-dependent maleylpyruvate isomerase metal-binding" evidence="1">
    <location>
        <begin position="7"/>
        <end position="121"/>
    </location>
</feature>
<dbReference type="SUPFAM" id="SSF109854">
    <property type="entry name" value="DinB/YfiT-like putative metalloenzymes"/>
    <property type="match status" value="1"/>
</dbReference>
<comment type="caution">
    <text evidence="2">The sequence shown here is derived from an EMBL/GenBank/DDBJ whole genome shotgun (WGS) entry which is preliminary data.</text>
</comment>